<feature type="compositionally biased region" description="Acidic residues" evidence="1">
    <location>
        <begin position="116"/>
        <end position="136"/>
    </location>
</feature>
<evidence type="ECO:0000313" key="4">
    <source>
        <dbReference type="Proteomes" id="UP001286313"/>
    </source>
</evidence>
<gene>
    <name evidence="3" type="ORF">Pcinc_005734</name>
</gene>
<reference evidence="3" key="1">
    <citation type="submission" date="2023-10" db="EMBL/GenBank/DDBJ databases">
        <title>Genome assemblies of two species of porcelain crab, Petrolisthes cinctipes and Petrolisthes manimaculis (Anomura: Porcellanidae).</title>
        <authorList>
            <person name="Angst P."/>
        </authorList>
    </citation>
    <scope>NUCLEOTIDE SEQUENCE</scope>
    <source>
        <strain evidence="3">PB745_01</strain>
        <tissue evidence="3">Gill</tissue>
    </source>
</reference>
<sequence length="246" mass="28271">MLIPSQLRDTSRCGTSCLHRTHSLQTAFRLSLLTLVEFTPWLIGFVIIYYVYCWWGIGSSFSVFLLIMGAHAIIRFVRTRGALHCSRNLRDRDSRYVITVLEDPEEGEEARQEETQKEEEEEEEEPVALLTEEEEEKPPSYEAALVEPPPYDLHNHLTPTQPRSQAVGGVRGRGESSDPPRQQQNFLEVPRTLLGPRRTTKTDDDDNNNDDDDEQDAFLPSYHDAIRLSFCSDTEESQHLHVQSNR</sequence>
<feature type="region of interest" description="Disordered" evidence="1">
    <location>
        <begin position="101"/>
        <end position="220"/>
    </location>
</feature>
<keyword evidence="2" id="KW-1133">Transmembrane helix</keyword>
<evidence type="ECO:0000256" key="2">
    <source>
        <dbReference type="SAM" id="Phobius"/>
    </source>
</evidence>
<feature type="compositionally biased region" description="Acidic residues" evidence="1">
    <location>
        <begin position="203"/>
        <end position="216"/>
    </location>
</feature>
<proteinExistence type="predicted"/>
<evidence type="ECO:0000256" key="1">
    <source>
        <dbReference type="SAM" id="MobiDB-lite"/>
    </source>
</evidence>
<accession>A0AAE1GEE9</accession>
<keyword evidence="4" id="KW-1185">Reference proteome</keyword>
<dbReference type="AlphaFoldDB" id="A0AAE1GEE9"/>
<protein>
    <submittedName>
        <fullName evidence="3">Uncharacterized protein</fullName>
    </submittedName>
</protein>
<name>A0AAE1GEE9_PETCI</name>
<evidence type="ECO:0000313" key="3">
    <source>
        <dbReference type="EMBL" id="KAK3890356.1"/>
    </source>
</evidence>
<comment type="caution">
    <text evidence="3">The sequence shown here is derived from an EMBL/GenBank/DDBJ whole genome shotgun (WGS) entry which is preliminary data.</text>
</comment>
<organism evidence="3 4">
    <name type="scientific">Petrolisthes cinctipes</name>
    <name type="common">Flat porcelain crab</name>
    <dbReference type="NCBI Taxonomy" id="88211"/>
    <lineage>
        <taxon>Eukaryota</taxon>
        <taxon>Metazoa</taxon>
        <taxon>Ecdysozoa</taxon>
        <taxon>Arthropoda</taxon>
        <taxon>Crustacea</taxon>
        <taxon>Multicrustacea</taxon>
        <taxon>Malacostraca</taxon>
        <taxon>Eumalacostraca</taxon>
        <taxon>Eucarida</taxon>
        <taxon>Decapoda</taxon>
        <taxon>Pleocyemata</taxon>
        <taxon>Anomura</taxon>
        <taxon>Galatheoidea</taxon>
        <taxon>Porcellanidae</taxon>
        <taxon>Petrolisthes</taxon>
    </lineage>
</organism>
<dbReference type="Proteomes" id="UP001286313">
    <property type="component" value="Unassembled WGS sequence"/>
</dbReference>
<feature type="transmembrane region" description="Helical" evidence="2">
    <location>
        <begin position="57"/>
        <end position="77"/>
    </location>
</feature>
<keyword evidence="2" id="KW-0812">Transmembrane</keyword>
<keyword evidence="2" id="KW-0472">Membrane</keyword>
<feature type="transmembrane region" description="Helical" evidence="2">
    <location>
        <begin position="30"/>
        <end position="51"/>
    </location>
</feature>
<dbReference type="EMBL" id="JAWQEG010000431">
    <property type="protein sequence ID" value="KAK3890356.1"/>
    <property type="molecule type" value="Genomic_DNA"/>
</dbReference>